<dbReference type="SMART" id="SM00354">
    <property type="entry name" value="HTH_LACI"/>
    <property type="match status" value="1"/>
</dbReference>
<reference evidence="5 6" key="1">
    <citation type="submission" date="2017-02" db="EMBL/GenBank/DDBJ databases">
        <authorList>
            <person name="Peterson S.W."/>
        </authorList>
    </citation>
    <scope>NUCLEOTIDE SEQUENCE [LARGE SCALE GENOMIC DNA]</scope>
    <source>
        <strain evidence="5 6">LSP_Lj1</strain>
    </source>
</reference>
<keyword evidence="6" id="KW-1185">Reference proteome</keyword>
<dbReference type="InterPro" id="IPR046335">
    <property type="entry name" value="LacI/GalR-like_sensor"/>
</dbReference>
<evidence type="ECO:0000313" key="5">
    <source>
        <dbReference type="EMBL" id="SJN20863.1"/>
    </source>
</evidence>
<keyword evidence="2" id="KW-0238">DNA-binding</keyword>
<dbReference type="Gene3D" id="3.40.50.2300">
    <property type="match status" value="2"/>
</dbReference>
<name>A0A1R4INP1_9ACTN</name>
<dbReference type="SUPFAM" id="SSF47413">
    <property type="entry name" value="lambda repressor-like DNA-binding domains"/>
    <property type="match status" value="1"/>
</dbReference>
<organism evidence="5 6">
    <name type="scientific">Luteococcus japonicus LSP_Lj1</name>
    <dbReference type="NCBI Taxonomy" id="1255658"/>
    <lineage>
        <taxon>Bacteria</taxon>
        <taxon>Bacillati</taxon>
        <taxon>Actinomycetota</taxon>
        <taxon>Actinomycetes</taxon>
        <taxon>Propionibacteriales</taxon>
        <taxon>Propionibacteriaceae</taxon>
        <taxon>Luteococcus</taxon>
    </lineage>
</organism>
<feature type="domain" description="HTH lacI-type" evidence="4">
    <location>
        <begin position="4"/>
        <end position="58"/>
    </location>
</feature>
<dbReference type="STRING" id="1255658.FM114_02575"/>
<evidence type="ECO:0000256" key="2">
    <source>
        <dbReference type="ARBA" id="ARBA00023125"/>
    </source>
</evidence>
<dbReference type="OrthoDB" id="3430936at2"/>
<accession>A0A1R4INP1</accession>
<dbReference type="PANTHER" id="PTHR30146">
    <property type="entry name" value="LACI-RELATED TRANSCRIPTIONAL REPRESSOR"/>
    <property type="match status" value="1"/>
</dbReference>
<dbReference type="RefSeq" id="WP_094763633.1">
    <property type="nucleotide sequence ID" value="NZ_FUKQ01000010.1"/>
</dbReference>
<dbReference type="CDD" id="cd01392">
    <property type="entry name" value="HTH_LacI"/>
    <property type="match status" value="1"/>
</dbReference>
<dbReference type="Pfam" id="PF00356">
    <property type="entry name" value="LacI"/>
    <property type="match status" value="1"/>
</dbReference>
<dbReference type="InterPro" id="IPR000843">
    <property type="entry name" value="HTH_LacI"/>
</dbReference>
<gene>
    <name evidence="5" type="ORF">FM114_02575</name>
</gene>
<dbReference type="SUPFAM" id="SSF53822">
    <property type="entry name" value="Periplasmic binding protein-like I"/>
    <property type="match status" value="1"/>
</dbReference>
<evidence type="ECO:0000259" key="4">
    <source>
        <dbReference type="PROSITE" id="PS50932"/>
    </source>
</evidence>
<proteinExistence type="predicted"/>
<evidence type="ECO:0000256" key="1">
    <source>
        <dbReference type="ARBA" id="ARBA00023015"/>
    </source>
</evidence>
<dbReference type="GO" id="GO:0003700">
    <property type="term" value="F:DNA-binding transcription factor activity"/>
    <property type="evidence" value="ECO:0007669"/>
    <property type="project" value="TreeGrafter"/>
</dbReference>
<dbReference type="EMBL" id="FUKQ01000010">
    <property type="protein sequence ID" value="SJN20863.1"/>
    <property type="molecule type" value="Genomic_DNA"/>
</dbReference>
<sequence length="343" mass="37189">MGRPTLVSLAKELGVSRQTVSNVLNSPHLVKPETRDRVRKAIEASGYRPNQAAQALRKQKSGTLAMRIYPSSDGIYGAVMDRFLHRLVSEARARSYNIMPITAIDDRDELQQLCALYDKGSIDGCLLSGTSEHDERPRVLAQRQIPVVTFGRPWGDDELSHYWVDVDGAGATAAATRDFLARGHERIGFVGIEAGSGPGDDRRRGWQEAMTQAQPHVDLSQMDTHGVDSIETGVSAARELVARGATAFVCPSDSLAFGALVHLRNAFPDSYQTMPVIGFDDSPVARALGMSSVGQPVEMAVHLLVEAIIAQLKDPEGTLPEPVLLQGSVTMREPVMPVSPAQE</sequence>
<dbReference type="Gene3D" id="1.10.260.40">
    <property type="entry name" value="lambda repressor-like DNA-binding domains"/>
    <property type="match status" value="1"/>
</dbReference>
<dbReference type="PANTHER" id="PTHR30146:SF109">
    <property type="entry name" value="HTH-TYPE TRANSCRIPTIONAL REGULATOR GALS"/>
    <property type="match status" value="1"/>
</dbReference>
<keyword evidence="3" id="KW-0804">Transcription</keyword>
<dbReference type="Proteomes" id="UP000188342">
    <property type="component" value="Unassembled WGS sequence"/>
</dbReference>
<dbReference type="Pfam" id="PF13377">
    <property type="entry name" value="Peripla_BP_3"/>
    <property type="match status" value="1"/>
</dbReference>
<protein>
    <submittedName>
        <fullName evidence="5">Transcriptional regulator, LacI family</fullName>
    </submittedName>
</protein>
<dbReference type="InterPro" id="IPR028082">
    <property type="entry name" value="Peripla_BP_I"/>
</dbReference>
<evidence type="ECO:0000256" key="3">
    <source>
        <dbReference type="ARBA" id="ARBA00023163"/>
    </source>
</evidence>
<evidence type="ECO:0000313" key="6">
    <source>
        <dbReference type="Proteomes" id="UP000188342"/>
    </source>
</evidence>
<dbReference type="PROSITE" id="PS50932">
    <property type="entry name" value="HTH_LACI_2"/>
    <property type="match status" value="1"/>
</dbReference>
<dbReference type="AlphaFoldDB" id="A0A1R4INP1"/>
<dbReference type="GO" id="GO:0000976">
    <property type="term" value="F:transcription cis-regulatory region binding"/>
    <property type="evidence" value="ECO:0007669"/>
    <property type="project" value="TreeGrafter"/>
</dbReference>
<keyword evidence="1" id="KW-0805">Transcription regulation</keyword>
<dbReference type="InterPro" id="IPR010982">
    <property type="entry name" value="Lambda_DNA-bd_dom_sf"/>
</dbReference>